<dbReference type="PANTHER" id="PTHR34825">
    <property type="entry name" value="CONSERVED PROTEIN, WITH A WEAK D-GALACTARATE DEHYDRATASE/ALTRONATE HYDROLASE DOMAIN"/>
    <property type="match status" value="1"/>
</dbReference>
<dbReference type="Gene3D" id="3.40.50.300">
    <property type="entry name" value="P-loop containing nucleotide triphosphate hydrolases"/>
    <property type="match status" value="1"/>
</dbReference>
<reference evidence="2" key="1">
    <citation type="submission" date="2022-05" db="EMBL/GenBank/DDBJ databases">
        <title>Halomonas geminus sp. nov. and Halomonas llamarensis sp. nov. isolated from high-altitude salars of the Atacama Desert.</title>
        <authorList>
            <person name="Hintersatz C."/>
            <person name="Rojas L.A."/>
            <person name="Wei T.-S."/>
            <person name="Kutschke S."/>
            <person name="Lehmann F."/>
            <person name="Jain R."/>
            <person name="Pollmann K."/>
        </authorList>
    </citation>
    <scope>NUCLEOTIDE SEQUENCE</scope>
    <source>
        <strain evidence="2">ATCHA</strain>
    </source>
</reference>
<comment type="caution">
    <text evidence="2">The sequence shown here is derived from an EMBL/GenBank/DDBJ whole genome shotgun (WGS) entry which is preliminary data.</text>
</comment>
<dbReference type="Pfam" id="PF09820">
    <property type="entry name" value="AAA-ATPase_like"/>
    <property type="match status" value="1"/>
</dbReference>
<dbReference type="RefSeq" id="WP_250084467.1">
    <property type="nucleotide sequence ID" value="NZ_JAMJPJ010000065.1"/>
</dbReference>
<name>A0ABT0SV93_9GAMM</name>
<dbReference type="InterPro" id="IPR027417">
    <property type="entry name" value="P-loop_NTPase"/>
</dbReference>
<proteinExistence type="predicted"/>
<dbReference type="EMBL" id="JAMJPJ010000065">
    <property type="protein sequence ID" value="MCL7931750.1"/>
    <property type="molecule type" value="Genomic_DNA"/>
</dbReference>
<gene>
    <name evidence="2" type="ORF">M8006_17510</name>
</gene>
<evidence type="ECO:0000259" key="1">
    <source>
        <dbReference type="Pfam" id="PF09820"/>
    </source>
</evidence>
<accession>A0ABT0SV93</accession>
<feature type="domain" description="AAA-ATPase-like" evidence="1">
    <location>
        <begin position="10"/>
        <end position="206"/>
    </location>
</feature>
<dbReference type="Proteomes" id="UP001165308">
    <property type="component" value="Unassembled WGS sequence"/>
</dbReference>
<evidence type="ECO:0000313" key="2">
    <source>
        <dbReference type="EMBL" id="MCL7931750.1"/>
    </source>
</evidence>
<keyword evidence="3" id="KW-1185">Reference proteome</keyword>
<sequence>MPDTHRRKLPIGIQTFSDIREGDYYYVDKTPHIERLINQNKYYFLSRPRRFGKSLLLDTLRCLFEGRQTLFEGLYIHDKWDWQQRYPVIRISFSDGVIHSREQLDQHIHELLGGEIKRLGLTLDNTTIAGRFRELIQLAHQQNGQPVVILIDEYDKPILDNILVPERARELREGLKNLYSVIKDADPHLHFVLLTGVSKFSKVSLFSGLNNLNDITLDAPFSTLC</sequence>
<organism evidence="2 3">
    <name type="scientific">Halomonas llamarensis</name>
    <dbReference type="NCBI Taxonomy" id="2945104"/>
    <lineage>
        <taxon>Bacteria</taxon>
        <taxon>Pseudomonadati</taxon>
        <taxon>Pseudomonadota</taxon>
        <taxon>Gammaproteobacteria</taxon>
        <taxon>Oceanospirillales</taxon>
        <taxon>Halomonadaceae</taxon>
        <taxon>Halomonas</taxon>
    </lineage>
</organism>
<evidence type="ECO:0000313" key="3">
    <source>
        <dbReference type="Proteomes" id="UP001165308"/>
    </source>
</evidence>
<protein>
    <submittedName>
        <fullName evidence="2">AAA family ATPase</fullName>
    </submittedName>
</protein>
<feature type="non-terminal residue" evidence="2">
    <location>
        <position position="225"/>
    </location>
</feature>
<dbReference type="SUPFAM" id="SSF52540">
    <property type="entry name" value="P-loop containing nucleoside triphosphate hydrolases"/>
    <property type="match status" value="1"/>
</dbReference>
<dbReference type="InterPro" id="IPR018631">
    <property type="entry name" value="AAA-ATPase-like_dom"/>
</dbReference>
<dbReference type="PANTHER" id="PTHR34825:SF1">
    <property type="entry name" value="AAA-ATPASE-LIKE DOMAIN-CONTAINING PROTEIN"/>
    <property type="match status" value="1"/>
</dbReference>